<proteinExistence type="predicted"/>
<gene>
    <name evidence="4" type="ORF">ACFQ11_23050</name>
</gene>
<dbReference type="Pfam" id="PF02557">
    <property type="entry name" value="VanY"/>
    <property type="match status" value="1"/>
</dbReference>
<protein>
    <submittedName>
        <fullName evidence="4">D-alanyl-D-alanine carboxypeptidase family protein</fullName>
    </submittedName>
</protein>
<feature type="compositionally biased region" description="Low complexity" evidence="1">
    <location>
        <begin position="41"/>
        <end position="57"/>
    </location>
</feature>
<reference evidence="5" key="1">
    <citation type="journal article" date="2019" name="Int. J. Syst. Evol. Microbiol.">
        <title>The Global Catalogue of Microorganisms (GCM) 10K type strain sequencing project: providing services to taxonomists for standard genome sequencing and annotation.</title>
        <authorList>
            <consortium name="The Broad Institute Genomics Platform"/>
            <consortium name="The Broad Institute Genome Sequencing Center for Infectious Disease"/>
            <person name="Wu L."/>
            <person name="Ma J."/>
        </authorList>
    </citation>
    <scope>NUCLEOTIDE SEQUENCE [LARGE SCALE GENOMIC DNA]</scope>
    <source>
        <strain evidence="5">JCM 31202</strain>
    </source>
</reference>
<feature type="chain" id="PRO_5046243366" evidence="2">
    <location>
        <begin position="22"/>
        <end position="219"/>
    </location>
</feature>
<dbReference type="EMBL" id="JBHTJA010000051">
    <property type="protein sequence ID" value="MFD0903288.1"/>
    <property type="molecule type" value="Genomic_DNA"/>
</dbReference>
<dbReference type="InterPro" id="IPR003709">
    <property type="entry name" value="VanY-like_core_dom"/>
</dbReference>
<dbReference type="GO" id="GO:0004180">
    <property type="term" value="F:carboxypeptidase activity"/>
    <property type="evidence" value="ECO:0007669"/>
    <property type="project" value="UniProtKB-KW"/>
</dbReference>
<feature type="signal peptide" evidence="2">
    <location>
        <begin position="1"/>
        <end position="21"/>
    </location>
</feature>
<sequence>MIGRHVITSRFSAPLAGMALAGVFAGSLALASADGGGDPGGSRAAALSANHAAPSAAPEDREDRESRESGPPKLPADCKPEKAAELDYANGRIPDEELCPLPQEDESLRADAAAAFYELNAAYHERFGEEMCVRSSYRSYERQAELYESMPAGMAAAPGNSKHGLGIAADLCGGVEEEGTPQFEWLEDNAGEYGWFHPDWAYSNPYEPWHWEYGGDQDD</sequence>
<evidence type="ECO:0000313" key="5">
    <source>
        <dbReference type="Proteomes" id="UP001596972"/>
    </source>
</evidence>
<keyword evidence="4" id="KW-0378">Hydrolase</keyword>
<evidence type="ECO:0000256" key="2">
    <source>
        <dbReference type="SAM" id="SignalP"/>
    </source>
</evidence>
<dbReference type="Gene3D" id="3.30.1380.10">
    <property type="match status" value="1"/>
</dbReference>
<evidence type="ECO:0000313" key="4">
    <source>
        <dbReference type="EMBL" id="MFD0903288.1"/>
    </source>
</evidence>
<dbReference type="SUPFAM" id="SSF55166">
    <property type="entry name" value="Hedgehog/DD-peptidase"/>
    <property type="match status" value="1"/>
</dbReference>
<dbReference type="PANTHER" id="PTHR34385">
    <property type="entry name" value="D-ALANYL-D-ALANINE CARBOXYPEPTIDASE"/>
    <property type="match status" value="1"/>
</dbReference>
<dbReference type="Proteomes" id="UP001596972">
    <property type="component" value="Unassembled WGS sequence"/>
</dbReference>
<dbReference type="RefSeq" id="WP_378301948.1">
    <property type="nucleotide sequence ID" value="NZ_JBHTJA010000051.1"/>
</dbReference>
<organism evidence="4 5">
    <name type="scientific">Actinomadura sediminis</name>
    <dbReference type="NCBI Taxonomy" id="1038904"/>
    <lineage>
        <taxon>Bacteria</taxon>
        <taxon>Bacillati</taxon>
        <taxon>Actinomycetota</taxon>
        <taxon>Actinomycetes</taxon>
        <taxon>Streptosporangiales</taxon>
        <taxon>Thermomonosporaceae</taxon>
        <taxon>Actinomadura</taxon>
    </lineage>
</organism>
<comment type="caution">
    <text evidence="4">The sequence shown here is derived from an EMBL/GenBank/DDBJ whole genome shotgun (WGS) entry which is preliminary data.</text>
</comment>
<evidence type="ECO:0000256" key="1">
    <source>
        <dbReference type="SAM" id="MobiDB-lite"/>
    </source>
</evidence>
<feature type="domain" description="D-alanyl-D-alanine carboxypeptidase-like core" evidence="3">
    <location>
        <begin position="106"/>
        <end position="215"/>
    </location>
</feature>
<dbReference type="InterPro" id="IPR052179">
    <property type="entry name" value="DD-CPase-like"/>
</dbReference>
<dbReference type="InterPro" id="IPR009045">
    <property type="entry name" value="Zn_M74/Hedgehog-like"/>
</dbReference>
<dbReference type="CDD" id="cd14814">
    <property type="entry name" value="Peptidase_M15"/>
    <property type="match status" value="1"/>
</dbReference>
<keyword evidence="4" id="KW-0121">Carboxypeptidase</keyword>
<keyword evidence="2" id="KW-0732">Signal</keyword>
<feature type="compositionally biased region" description="Basic and acidic residues" evidence="1">
    <location>
        <begin position="58"/>
        <end position="81"/>
    </location>
</feature>
<dbReference type="PANTHER" id="PTHR34385:SF1">
    <property type="entry name" value="PEPTIDOGLYCAN L-ALANYL-D-GLUTAMATE ENDOPEPTIDASE CWLK"/>
    <property type="match status" value="1"/>
</dbReference>
<accession>A0ABW3ESB0</accession>
<name>A0ABW3ESB0_9ACTN</name>
<feature type="region of interest" description="Disordered" evidence="1">
    <location>
        <begin position="34"/>
        <end position="81"/>
    </location>
</feature>
<evidence type="ECO:0000259" key="3">
    <source>
        <dbReference type="Pfam" id="PF02557"/>
    </source>
</evidence>
<keyword evidence="5" id="KW-1185">Reference proteome</keyword>
<keyword evidence="4" id="KW-0645">Protease</keyword>